<evidence type="ECO:0000259" key="5">
    <source>
        <dbReference type="Pfam" id="PF08281"/>
    </source>
</evidence>
<dbReference type="Gene3D" id="1.10.10.10">
    <property type="entry name" value="Winged helix-like DNA-binding domain superfamily/Winged helix DNA-binding domain"/>
    <property type="match status" value="1"/>
</dbReference>
<keyword evidence="4" id="KW-0804">Transcription</keyword>
<dbReference type="NCBIfam" id="TIGR02937">
    <property type="entry name" value="sigma70-ECF"/>
    <property type="match status" value="1"/>
</dbReference>
<gene>
    <name evidence="6" type="ORF">K1Y79_01945</name>
</gene>
<dbReference type="InterPro" id="IPR013249">
    <property type="entry name" value="RNA_pol_sigma70_r4_t2"/>
</dbReference>
<dbReference type="InterPro" id="IPR014284">
    <property type="entry name" value="RNA_pol_sigma-70_dom"/>
</dbReference>
<protein>
    <submittedName>
        <fullName evidence="6">Sigma-70 family RNA polymerase sigma factor</fullName>
    </submittedName>
</protein>
<dbReference type="RefSeq" id="WP_220248317.1">
    <property type="nucleotide sequence ID" value="NZ_JAICCF010000001.1"/>
</dbReference>
<accession>A0ABS7G8H1</accession>
<dbReference type="EMBL" id="JAICCF010000001">
    <property type="protein sequence ID" value="MBW8683084.1"/>
    <property type="molecule type" value="Genomic_DNA"/>
</dbReference>
<dbReference type="InterPro" id="IPR039425">
    <property type="entry name" value="RNA_pol_sigma-70-like"/>
</dbReference>
<reference evidence="6 7" key="1">
    <citation type="submission" date="2021-08" db="EMBL/GenBank/DDBJ databases">
        <title>The genome sequence of Chitinophaga sp. B61.</title>
        <authorList>
            <person name="Zhang X."/>
        </authorList>
    </citation>
    <scope>NUCLEOTIDE SEQUENCE [LARGE SCALE GENOMIC DNA]</scope>
    <source>
        <strain evidence="6 7">B61</strain>
    </source>
</reference>
<keyword evidence="2" id="KW-0805">Transcription regulation</keyword>
<dbReference type="Proteomes" id="UP000812961">
    <property type="component" value="Unassembled WGS sequence"/>
</dbReference>
<proteinExistence type="inferred from homology"/>
<dbReference type="PANTHER" id="PTHR43133:SF46">
    <property type="entry name" value="RNA POLYMERASE SIGMA-70 FACTOR ECF SUBFAMILY"/>
    <property type="match status" value="1"/>
</dbReference>
<dbReference type="Pfam" id="PF08281">
    <property type="entry name" value="Sigma70_r4_2"/>
    <property type="match status" value="1"/>
</dbReference>
<comment type="similarity">
    <text evidence="1">Belongs to the sigma-70 factor family. ECF subfamily.</text>
</comment>
<dbReference type="Gene3D" id="1.10.1740.10">
    <property type="match status" value="1"/>
</dbReference>
<evidence type="ECO:0000256" key="2">
    <source>
        <dbReference type="ARBA" id="ARBA00023015"/>
    </source>
</evidence>
<sequence length="222" mass="25897">MKRYNKHTDTQLIELLNKKDRIALGEVYNRYWKRLYDHAVSVIKDNGIAEDVVHDVFMSLIVRKKALNINCTLFTYLCKAVINRNLKEVRRKPVRKRFFQSYTEWHMEGAKMVDDAIREREIVAIIHGVIRTLAPDTWEVFRLHTDHKLSNREIAERMNLTESGVKNRIYRVDKALKKILSFFEWACIISVIYSHYAQSGNLKSPSSKALAPVETGITTPSC</sequence>
<dbReference type="InterPro" id="IPR013325">
    <property type="entry name" value="RNA_pol_sigma_r2"/>
</dbReference>
<organism evidence="6 7">
    <name type="scientific">Chitinophaga rhizophila</name>
    <dbReference type="NCBI Taxonomy" id="2866212"/>
    <lineage>
        <taxon>Bacteria</taxon>
        <taxon>Pseudomonadati</taxon>
        <taxon>Bacteroidota</taxon>
        <taxon>Chitinophagia</taxon>
        <taxon>Chitinophagales</taxon>
        <taxon>Chitinophagaceae</taxon>
        <taxon>Chitinophaga</taxon>
    </lineage>
</organism>
<comment type="caution">
    <text evidence="6">The sequence shown here is derived from an EMBL/GenBank/DDBJ whole genome shotgun (WGS) entry which is preliminary data.</text>
</comment>
<evidence type="ECO:0000313" key="7">
    <source>
        <dbReference type="Proteomes" id="UP000812961"/>
    </source>
</evidence>
<name>A0ABS7G8H1_9BACT</name>
<keyword evidence="7" id="KW-1185">Reference proteome</keyword>
<dbReference type="InterPro" id="IPR036388">
    <property type="entry name" value="WH-like_DNA-bd_sf"/>
</dbReference>
<evidence type="ECO:0000256" key="3">
    <source>
        <dbReference type="ARBA" id="ARBA00023082"/>
    </source>
</evidence>
<feature type="domain" description="RNA polymerase sigma factor 70 region 4 type 2" evidence="5">
    <location>
        <begin position="126"/>
        <end position="171"/>
    </location>
</feature>
<dbReference type="SUPFAM" id="SSF88659">
    <property type="entry name" value="Sigma3 and sigma4 domains of RNA polymerase sigma factors"/>
    <property type="match status" value="1"/>
</dbReference>
<keyword evidence="3" id="KW-0731">Sigma factor</keyword>
<evidence type="ECO:0000256" key="1">
    <source>
        <dbReference type="ARBA" id="ARBA00010641"/>
    </source>
</evidence>
<evidence type="ECO:0000256" key="4">
    <source>
        <dbReference type="ARBA" id="ARBA00023163"/>
    </source>
</evidence>
<dbReference type="SUPFAM" id="SSF88946">
    <property type="entry name" value="Sigma2 domain of RNA polymerase sigma factors"/>
    <property type="match status" value="1"/>
</dbReference>
<evidence type="ECO:0000313" key="6">
    <source>
        <dbReference type="EMBL" id="MBW8683084.1"/>
    </source>
</evidence>
<dbReference type="PANTHER" id="PTHR43133">
    <property type="entry name" value="RNA POLYMERASE ECF-TYPE SIGMA FACTO"/>
    <property type="match status" value="1"/>
</dbReference>
<dbReference type="InterPro" id="IPR013324">
    <property type="entry name" value="RNA_pol_sigma_r3/r4-like"/>
</dbReference>